<dbReference type="AlphaFoldDB" id="A0A9P8A2V9"/>
<dbReference type="PANTHER" id="PTHR21077:SF5">
    <property type="entry name" value="CROSSOVER JUNCTION ENDONUCLEASE MMS4"/>
    <property type="match status" value="1"/>
</dbReference>
<feature type="region of interest" description="Disordered" evidence="14">
    <location>
        <begin position="74"/>
        <end position="108"/>
    </location>
</feature>
<evidence type="ECO:0000256" key="11">
    <source>
        <dbReference type="ARBA" id="ARBA00023204"/>
    </source>
</evidence>
<feature type="region of interest" description="Disordered" evidence="14">
    <location>
        <begin position="389"/>
        <end position="516"/>
    </location>
</feature>
<reference evidence="16" key="1">
    <citation type="submission" date="2021-07" db="EMBL/GenBank/DDBJ databases">
        <title>Draft genome of Mortierella alpina, strain LL118, isolated from an aspen leaf litter sample.</title>
        <authorList>
            <person name="Yang S."/>
            <person name="Vinatzer B.A."/>
        </authorList>
    </citation>
    <scope>NUCLEOTIDE SEQUENCE</scope>
    <source>
        <strain evidence="16">LL118</strain>
    </source>
</reference>
<dbReference type="InterPro" id="IPR033310">
    <property type="entry name" value="Mms4/EME1/EME2"/>
</dbReference>
<keyword evidence="10" id="KW-0233">DNA recombination</keyword>
<evidence type="ECO:0000256" key="13">
    <source>
        <dbReference type="ARBA" id="ARBA00023254"/>
    </source>
</evidence>
<keyword evidence="9" id="KW-0460">Magnesium</keyword>
<dbReference type="InterPro" id="IPR042530">
    <property type="entry name" value="EME1/EME2_C"/>
</dbReference>
<evidence type="ECO:0000256" key="7">
    <source>
        <dbReference type="ARBA" id="ARBA00022763"/>
    </source>
</evidence>
<dbReference type="GO" id="GO:0006310">
    <property type="term" value="P:DNA recombination"/>
    <property type="evidence" value="ECO:0007669"/>
    <property type="project" value="UniProtKB-KW"/>
</dbReference>
<evidence type="ECO:0000313" key="16">
    <source>
        <dbReference type="EMBL" id="KAG9321825.1"/>
    </source>
</evidence>
<feature type="compositionally biased region" description="Polar residues" evidence="14">
    <location>
        <begin position="95"/>
        <end position="108"/>
    </location>
</feature>
<dbReference type="GO" id="GO:0006281">
    <property type="term" value="P:DNA repair"/>
    <property type="evidence" value="ECO:0007669"/>
    <property type="project" value="UniProtKB-KW"/>
</dbReference>
<evidence type="ECO:0000259" key="15">
    <source>
        <dbReference type="Pfam" id="PF02732"/>
    </source>
</evidence>
<comment type="subcellular location">
    <subcellularLocation>
        <location evidence="2">Nucleus</location>
    </subcellularLocation>
</comment>
<comment type="cofactor">
    <cofactor evidence="1">
        <name>Mg(2+)</name>
        <dbReference type="ChEBI" id="CHEBI:18420"/>
    </cofactor>
</comment>
<protein>
    <recommendedName>
        <fullName evidence="15">ERCC4 domain-containing protein</fullName>
    </recommendedName>
</protein>
<keyword evidence="7" id="KW-0227">DNA damage</keyword>
<dbReference type="GO" id="GO:0051321">
    <property type="term" value="P:meiotic cell cycle"/>
    <property type="evidence" value="ECO:0007669"/>
    <property type="project" value="UniProtKB-KW"/>
</dbReference>
<evidence type="ECO:0000256" key="1">
    <source>
        <dbReference type="ARBA" id="ARBA00001946"/>
    </source>
</evidence>
<keyword evidence="12" id="KW-0539">Nucleus</keyword>
<dbReference type="Gene3D" id="1.10.8.10">
    <property type="entry name" value="DNA helicase RuvA subunit, C-terminal domain"/>
    <property type="match status" value="1"/>
</dbReference>
<evidence type="ECO:0000256" key="9">
    <source>
        <dbReference type="ARBA" id="ARBA00022842"/>
    </source>
</evidence>
<dbReference type="Gene3D" id="3.40.50.10130">
    <property type="match status" value="1"/>
</dbReference>
<dbReference type="GO" id="GO:0003677">
    <property type="term" value="F:DNA binding"/>
    <property type="evidence" value="ECO:0007669"/>
    <property type="project" value="InterPro"/>
</dbReference>
<feature type="region of interest" description="Disordered" evidence="14">
    <location>
        <begin position="223"/>
        <end position="280"/>
    </location>
</feature>
<keyword evidence="4" id="KW-0540">Nuclease</keyword>
<dbReference type="Pfam" id="PF21292">
    <property type="entry name" value="EME1-MUS81_C"/>
    <property type="match status" value="1"/>
</dbReference>
<dbReference type="GO" id="GO:0016787">
    <property type="term" value="F:hydrolase activity"/>
    <property type="evidence" value="ECO:0007669"/>
    <property type="project" value="UniProtKB-KW"/>
</dbReference>
<sequence>MSHSAPTDAQLLDMAREVLAVCQDRSLRDIIEDLSITHSSEHTINRIFEGQFLKALVAEATPAPSQDVVILLSSSEDDASDRESSPGSREATAHGGSNTSKDFDRSSPTLHFTVSSTRALLFMDDNVPSKRQDTLEIEQLQLSTHKDGRQEASLKNRRLSLLSADEPLLQSFQRQPTQADEPLVIDVLHTPKQRPRTMATAFQIVSPMDSDAFRDWDYDLIPSPARSNHGSPTIIFSPPSKDSQNTQRPSEISRNSSTGTSRLASSPPGTPPWTVTSPELSGVRSIKPAIPRAHIHPSSHVVPGHNSRESLLSLRDLEPQTLIDLDDGPQSDWSSSQWKGDTDAGDVEDKEYLDKKARWDAIANASLSPPTLFQDDFDESDQELYDDVFGGLPTGKKKGFSRSSSSKSLVPGRRRAQGMAIALSASPELDDWSGDAPVGGALSVEQEIERRNRRKRARKQDAASEDSDSADESSISTTRRKRSGKEPLNEEKEVKRLTKEEQKRARDEKKAARDWEKEQRQVLKQRAKWEKEEEKKAERNAARELRIANRLTTKSESAKEMIVCIEKSLHQSTFGQVMQDYLSSIECQVNVLRVAGSDGASALDGGQSGKFNKGRTDELCPARNTLFWRRLVTTRYDEEHDVFTPIATEEIQLESFLLLYQTAEDFVQALEQKQFLSLLSQLKRDLRLRKNKERLASIGNSGSTATLLKEHPRQRQRIILLVAGMEGYFRGLRKVATTRYRQIVLEKLHPGVAEGRSSTGATQEESPAVDRNFIEQELLRLQLEHDCLIIHSCDEEDAAQVITSLTEQIGLVPYVGTRKSELNICTEGVKSGTDPEDTWIKTLQAIHMVTHGIARSIVAEYPTIKSLYEGYRQCANTGEAQAMLEGIPIINRNNVLGRTLSRRIYDVLMSEDPTQVVS</sequence>
<dbReference type="GO" id="GO:0005634">
    <property type="term" value="C:nucleus"/>
    <property type="evidence" value="ECO:0007669"/>
    <property type="project" value="UniProtKB-SubCell"/>
</dbReference>
<evidence type="ECO:0000256" key="14">
    <source>
        <dbReference type="SAM" id="MobiDB-lite"/>
    </source>
</evidence>
<dbReference type="Proteomes" id="UP000717515">
    <property type="component" value="Unassembled WGS sequence"/>
</dbReference>
<evidence type="ECO:0000256" key="4">
    <source>
        <dbReference type="ARBA" id="ARBA00022722"/>
    </source>
</evidence>
<keyword evidence="13" id="KW-0469">Meiosis</keyword>
<keyword evidence="11" id="KW-0234">DNA repair</keyword>
<dbReference type="Pfam" id="PF02732">
    <property type="entry name" value="ERCC4"/>
    <property type="match status" value="1"/>
</dbReference>
<evidence type="ECO:0000256" key="2">
    <source>
        <dbReference type="ARBA" id="ARBA00004123"/>
    </source>
</evidence>
<evidence type="ECO:0000256" key="6">
    <source>
        <dbReference type="ARBA" id="ARBA00022759"/>
    </source>
</evidence>
<keyword evidence="8" id="KW-0378">Hydrolase</keyword>
<comment type="similarity">
    <text evidence="3">Belongs to the EME1/MMS4 family.</text>
</comment>
<dbReference type="EMBL" id="JAIFTL010000181">
    <property type="protein sequence ID" value="KAG9321825.1"/>
    <property type="molecule type" value="Genomic_DNA"/>
</dbReference>
<name>A0A9P8A2V9_MORAP</name>
<feature type="compositionally biased region" description="Polar residues" evidence="14">
    <location>
        <begin position="240"/>
        <end position="264"/>
    </location>
</feature>
<dbReference type="GO" id="GO:0046872">
    <property type="term" value="F:metal ion binding"/>
    <property type="evidence" value="ECO:0007669"/>
    <property type="project" value="UniProtKB-KW"/>
</dbReference>
<feature type="domain" description="ERCC4" evidence="15">
    <location>
        <begin position="628"/>
        <end position="805"/>
    </location>
</feature>
<feature type="compositionally biased region" description="Basic and acidic residues" evidence="14">
    <location>
        <begin position="484"/>
        <end position="516"/>
    </location>
</feature>
<evidence type="ECO:0000256" key="3">
    <source>
        <dbReference type="ARBA" id="ARBA00005313"/>
    </source>
</evidence>
<keyword evidence="5" id="KW-0479">Metal-binding</keyword>
<evidence type="ECO:0000313" key="17">
    <source>
        <dbReference type="Proteomes" id="UP000717515"/>
    </source>
</evidence>
<dbReference type="CDD" id="cd14376">
    <property type="entry name" value="CUE_AUP1_AMFR_like"/>
    <property type="match status" value="1"/>
</dbReference>
<evidence type="ECO:0000256" key="12">
    <source>
        <dbReference type="ARBA" id="ARBA00023242"/>
    </source>
</evidence>
<dbReference type="InterPro" id="IPR006166">
    <property type="entry name" value="ERCC4_domain"/>
</dbReference>
<proteinExistence type="inferred from homology"/>
<evidence type="ECO:0000256" key="10">
    <source>
        <dbReference type="ARBA" id="ARBA00023172"/>
    </source>
</evidence>
<organism evidence="16 17">
    <name type="scientific">Mortierella alpina</name>
    <name type="common">Oleaginous fungus</name>
    <name type="synonym">Mortierella renispora</name>
    <dbReference type="NCBI Taxonomy" id="64518"/>
    <lineage>
        <taxon>Eukaryota</taxon>
        <taxon>Fungi</taxon>
        <taxon>Fungi incertae sedis</taxon>
        <taxon>Mucoromycota</taxon>
        <taxon>Mortierellomycotina</taxon>
        <taxon>Mortierellomycetes</taxon>
        <taxon>Mortierellales</taxon>
        <taxon>Mortierellaceae</taxon>
        <taxon>Mortierella</taxon>
    </lineage>
</organism>
<comment type="caution">
    <text evidence="16">The sequence shown here is derived from an EMBL/GenBank/DDBJ whole genome shotgun (WGS) entry which is preliminary data.</text>
</comment>
<evidence type="ECO:0000256" key="5">
    <source>
        <dbReference type="ARBA" id="ARBA00022723"/>
    </source>
</evidence>
<evidence type="ECO:0000256" key="8">
    <source>
        <dbReference type="ARBA" id="ARBA00022801"/>
    </source>
</evidence>
<dbReference type="PANTHER" id="PTHR21077">
    <property type="entry name" value="EME1 PROTEIN"/>
    <property type="match status" value="1"/>
</dbReference>
<feature type="region of interest" description="Disordered" evidence="14">
    <location>
        <begin position="322"/>
        <end position="346"/>
    </location>
</feature>
<dbReference type="Gene3D" id="1.10.150.670">
    <property type="entry name" value="Crossover junction endonuclease EME1, DNA-binding domain"/>
    <property type="match status" value="1"/>
</dbReference>
<keyword evidence="6" id="KW-0255">Endonuclease</keyword>
<gene>
    <name evidence="16" type="ORF">KVV02_007139</name>
</gene>
<dbReference type="GO" id="GO:0048476">
    <property type="term" value="C:Holliday junction resolvase complex"/>
    <property type="evidence" value="ECO:0007669"/>
    <property type="project" value="InterPro"/>
</dbReference>
<dbReference type="GO" id="GO:0004519">
    <property type="term" value="F:endonuclease activity"/>
    <property type="evidence" value="ECO:0007669"/>
    <property type="project" value="UniProtKB-KW"/>
</dbReference>
<accession>A0A9P8A2V9</accession>